<keyword evidence="11" id="KW-0732">Signal</keyword>
<keyword evidence="7 10" id="KW-0413">Isomerase</keyword>
<dbReference type="InterPro" id="IPR027304">
    <property type="entry name" value="Trigger_fact/SurA_dom_sf"/>
</dbReference>
<dbReference type="GO" id="GO:0015031">
    <property type="term" value="P:protein transport"/>
    <property type="evidence" value="ECO:0007669"/>
    <property type="project" value="InterPro"/>
</dbReference>
<sequence length="377" mass="40691">MTKALCLLCAGALALTAAGCSKSGASSSAASSEAVSVYGSASDYDYQNFAYSDGLDENGYWSGIKALDYVTLPEDYAAIPLKKADIEPTEEDIQSQIDSVLSQNTTTRQVTDRAAADGDTVNIDYAGTVDGVAFTGGTYSGYSLTLGSGSFIDGFEDQIVGHKPGETFDVNVTFPDGYSDSTDADGNAVVLSNKKAVFSVTLNYISEEILPELTDAWVEEHFGTSDDVHTVEGLRAEFQQMLYQNNLNTAVMDYLLANSTFKDELPKEITDYQVNQCLNYYYTMANHYGYDLDSFLQTAAGYDSADALLENMSDSITQYAREALLYQAVAEAMDIAPTQEQIDTYSTYTETYGANYCTMVALMDAVSDALTTGAQVA</sequence>
<name>A0A2A7ANM4_9FIRM</name>
<comment type="catalytic activity">
    <reaction evidence="1 10">
        <text>[protein]-peptidylproline (omega=180) = [protein]-peptidylproline (omega=0)</text>
        <dbReference type="Rhea" id="RHEA:16237"/>
        <dbReference type="Rhea" id="RHEA-COMP:10747"/>
        <dbReference type="Rhea" id="RHEA-COMP:10748"/>
        <dbReference type="ChEBI" id="CHEBI:83833"/>
        <dbReference type="ChEBI" id="CHEBI:83834"/>
        <dbReference type="EC" id="5.2.1.8"/>
    </reaction>
</comment>
<dbReference type="GO" id="GO:0051301">
    <property type="term" value="P:cell division"/>
    <property type="evidence" value="ECO:0007669"/>
    <property type="project" value="UniProtKB-KW"/>
</dbReference>
<evidence type="ECO:0000313" key="13">
    <source>
        <dbReference type="EMBL" id="PDX80785.1"/>
    </source>
</evidence>
<dbReference type="GO" id="GO:0006457">
    <property type="term" value="P:protein folding"/>
    <property type="evidence" value="ECO:0007669"/>
    <property type="project" value="InterPro"/>
</dbReference>
<dbReference type="Pfam" id="PF00254">
    <property type="entry name" value="FKBP_C"/>
    <property type="match status" value="1"/>
</dbReference>
<dbReference type="Pfam" id="PF05698">
    <property type="entry name" value="Trigger_C"/>
    <property type="match status" value="1"/>
</dbReference>
<dbReference type="SUPFAM" id="SSF54534">
    <property type="entry name" value="FKBP-like"/>
    <property type="match status" value="1"/>
</dbReference>
<dbReference type="GO" id="GO:0003755">
    <property type="term" value="F:peptidyl-prolyl cis-trans isomerase activity"/>
    <property type="evidence" value="ECO:0007669"/>
    <property type="project" value="UniProtKB-KW"/>
</dbReference>
<feature type="signal peptide" evidence="11">
    <location>
        <begin position="1"/>
        <end position="17"/>
    </location>
</feature>
<dbReference type="GO" id="GO:0005737">
    <property type="term" value="C:cytoplasm"/>
    <property type="evidence" value="ECO:0007669"/>
    <property type="project" value="UniProtKB-SubCell"/>
</dbReference>
<comment type="caution">
    <text evidence="13">The sequence shown here is derived from an EMBL/GenBank/DDBJ whole genome shotgun (WGS) entry which is preliminary data.</text>
</comment>
<evidence type="ECO:0000256" key="10">
    <source>
        <dbReference type="PROSITE-ProRule" id="PRU00277"/>
    </source>
</evidence>
<feature type="chain" id="PRO_5039670637" description="peptidylprolyl isomerase" evidence="11">
    <location>
        <begin position="18"/>
        <end position="377"/>
    </location>
</feature>
<accession>A0A2A7ANM4</accession>
<proteinExistence type="inferred from homology"/>
<evidence type="ECO:0000256" key="3">
    <source>
        <dbReference type="ARBA" id="ARBA00005464"/>
    </source>
</evidence>
<dbReference type="PROSITE" id="PS50059">
    <property type="entry name" value="FKBP_PPIASE"/>
    <property type="match status" value="1"/>
</dbReference>
<gene>
    <name evidence="13" type="ORF">CGS58_09775</name>
</gene>
<dbReference type="Gene3D" id="1.10.3120.10">
    <property type="entry name" value="Trigger factor, C-terminal domain"/>
    <property type="match status" value="1"/>
</dbReference>
<dbReference type="InterPro" id="IPR046357">
    <property type="entry name" value="PPIase_dom_sf"/>
</dbReference>
<dbReference type="FunFam" id="3.10.50.40:FF:000001">
    <property type="entry name" value="Trigger factor"/>
    <property type="match status" value="1"/>
</dbReference>
<reference evidence="13 14" key="1">
    <citation type="journal article" date="2017" name="Front. Microbiol.">
        <title>New Insights into the Diversity of the Genus Faecalibacterium.</title>
        <authorList>
            <person name="Benevides L."/>
            <person name="Burman S."/>
            <person name="Martin R."/>
            <person name="Robert V."/>
            <person name="Thomas M."/>
            <person name="Miquel S."/>
            <person name="Chain F."/>
            <person name="Sokol H."/>
            <person name="Bermudez-Humaran L.G."/>
            <person name="Morrison M."/>
            <person name="Langella P."/>
            <person name="Azevedo V.A."/>
            <person name="Chatel J.M."/>
            <person name="Soares S."/>
        </authorList>
    </citation>
    <scope>NUCLEOTIDE SEQUENCE [LARGE SCALE GENOMIC DNA]</scope>
    <source>
        <strain evidence="13 14">CNCM I 4575</strain>
    </source>
</reference>
<dbReference type="EC" id="5.2.1.8" evidence="10"/>
<dbReference type="EMBL" id="NMTY01000024">
    <property type="protein sequence ID" value="PDX80785.1"/>
    <property type="molecule type" value="Genomic_DNA"/>
</dbReference>
<dbReference type="InterPro" id="IPR037041">
    <property type="entry name" value="Trigger_fac_C_sf"/>
</dbReference>
<keyword evidence="4" id="KW-0132">Cell division</keyword>
<feature type="domain" description="PPIase FKBP-type" evidence="12">
    <location>
        <begin position="118"/>
        <end position="206"/>
    </location>
</feature>
<protein>
    <recommendedName>
        <fullName evidence="10">peptidylprolyl isomerase</fullName>
        <ecNumber evidence="10">5.2.1.8</ecNumber>
    </recommendedName>
</protein>
<evidence type="ECO:0000256" key="2">
    <source>
        <dbReference type="ARBA" id="ARBA00004496"/>
    </source>
</evidence>
<dbReference type="AlphaFoldDB" id="A0A2A7ANM4"/>
<keyword evidence="6" id="KW-0143">Chaperone</keyword>
<comment type="subcellular location">
    <subcellularLocation>
        <location evidence="2">Cytoplasm</location>
    </subcellularLocation>
</comment>
<evidence type="ECO:0000256" key="4">
    <source>
        <dbReference type="ARBA" id="ARBA00022618"/>
    </source>
</evidence>
<evidence type="ECO:0000256" key="9">
    <source>
        <dbReference type="ARBA" id="ARBA00024849"/>
    </source>
</evidence>
<comment type="function">
    <text evidence="9">Involved in protein export. Acts as a chaperone by maintaining the newly synthesized protein in an open conformation. Functions as a peptidyl-prolyl cis-trans isomerase.</text>
</comment>
<evidence type="ECO:0000256" key="1">
    <source>
        <dbReference type="ARBA" id="ARBA00000971"/>
    </source>
</evidence>
<evidence type="ECO:0000259" key="12">
    <source>
        <dbReference type="PROSITE" id="PS50059"/>
    </source>
</evidence>
<evidence type="ECO:0000313" key="14">
    <source>
        <dbReference type="Proteomes" id="UP000220005"/>
    </source>
</evidence>
<keyword evidence="5 10" id="KW-0697">Rotamase</keyword>
<evidence type="ECO:0000256" key="5">
    <source>
        <dbReference type="ARBA" id="ARBA00023110"/>
    </source>
</evidence>
<comment type="similarity">
    <text evidence="3">Belongs to the FKBP-type PPIase family. Tig subfamily.</text>
</comment>
<evidence type="ECO:0000256" key="6">
    <source>
        <dbReference type="ARBA" id="ARBA00023186"/>
    </source>
</evidence>
<dbReference type="InterPro" id="IPR008880">
    <property type="entry name" value="Trigger_fac_C"/>
</dbReference>
<dbReference type="Gene3D" id="3.10.50.40">
    <property type="match status" value="1"/>
</dbReference>
<evidence type="ECO:0000256" key="7">
    <source>
        <dbReference type="ARBA" id="ARBA00023235"/>
    </source>
</evidence>
<organism evidence="13 14">
    <name type="scientific">Faecalibacterium prausnitzii</name>
    <dbReference type="NCBI Taxonomy" id="853"/>
    <lineage>
        <taxon>Bacteria</taxon>
        <taxon>Bacillati</taxon>
        <taxon>Bacillota</taxon>
        <taxon>Clostridia</taxon>
        <taxon>Eubacteriales</taxon>
        <taxon>Oscillospiraceae</taxon>
        <taxon>Faecalibacterium</taxon>
    </lineage>
</organism>
<dbReference type="SUPFAM" id="SSF109998">
    <property type="entry name" value="Triger factor/SurA peptide-binding domain-like"/>
    <property type="match status" value="1"/>
</dbReference>
<evidence type="ECO:0000256" key="11">
    <source>
        <dbReference type="SAM" id="SignalP"/>
    </source>
</evidence>
<dbReference type="PROSITE" id="PS51257">
    <property type="entry name" value="PROKAR_LIPOPROTEIN"/>
    <property type="match status" value="1"/>
</dbReference>
<keyword evidence="8" id="KW-0131">Cell cycle</keyword>
<evidence type="ECO:0000256" key="8">
    <source>
        <dbReference type="ARBA" id="ARBA00023306"/>
    </source>
</evidence>
<dbReference type="Proteomes" id="UP000220005">
    <property type="component" value="Unassembled WGS sequence"/>
</dbReference>
<dbReference type="InterPro" id="IPR001179">
    <property type="entry name" value="PPIase_FKBP_dom"/>
</dbReference>